<dbReference type="PIRSF" id="PIRSF001365">
    <property type="entry name" value="DHDPS"/>
    <property type="match status" value="1"/>
</dbReference>
<name>D9WUE4_9ACTN</name>
<evidence type="ECO:0000256" key="3">
    <source>
        <dbReference type="ARBA" id="ARBA00007592"/>
    </source>
</evidence>
<dbReference type="Gene3D" id="3.20.20.70">
    <property type="entry name" value="Aldolase class I"/>
    <property type="match status" value="1"/>
</dbReference>
<feature type="chain" id="PRO_5003131569" description="Probable 5-dehydro-4-deoxyglucarate dehydratase" evidence="9">
    <location>
        <begin position="20"/>
        <end position="303"/>
    </location>
</feature>
<comment type="catalytic activity">
    <reaction evidence="1 5">
        <text>5-dehydro-4-deoxy-D-glucarate + H(+) = 2,5-dioxopentanoate + CO2 + H2O</text>
        <dbReference type="Rhea" id="RHEA:24608"/>
        <dbReference type="ChEBI" id="CHEBI:15377"/>
        <dbReference type="ChEBI" id="CHEBI:15378"/>
        <dbReference type="ChEBI" id="CHEBI:16526"/>
        <dbReference type="ChEBI" id="CHEBI:42819"/>
        <dbReference type="ChEBI" id="CHEBI:58136"/>
        <dbReference type="EC" id="4.2.1.41"/>
    </reaction>
</comment>
<sequence>MRSRMRLTGVLFFPVTPFAADGTVDEKTLATHIEQGVAAGPGGVFVACGTGEFHSLEPGEYERVVRIAVEVTGGRVPVYAGAGGPVALADRFARAAERAGADGLLLLPPYLVTFPPEGLVRYVEQVTAATRLPLIVYQRGNAVFTPETAARIAALPGVTGFKDGTGDLDLMQRIVLTVRSTVGEDFQFFNGMPTAEMTVPAYRAVGVDLYSSAVFCFAPEVSLAFHRAVGSGDTATAERLLAEFFQPLVALRDTVPGYAISLIKAAVRLRGLDVGGVRPPLVDPSDDHLAELQKIIDSGLGQV</sequence>
<evidence type="ECO:0000256" key="5">
    <source>
        <dbReference type="HAMAP-Rule" id="MF_00694"/>
    </source>
</evidence>
<keyword evidence="11" id="KW-1185">Reference proteome</keyword>
<evidence type="ECO:0000256" key="2">
    <source>
        <dbReference type="ARBA" id="ARBA00004983"/>
    </source>
</evidence>
<evidence type="ECO:0000256" key="7">
    <source>
        <dbReference type="PIRSR" id="PIRSR001365-1"/>
    </source>
</evidence>
<dbReference type="EC" id="4.2.1.41" evidence="5"/>
<protein>
    <recommendedName>
        <fullName evidence="5">Probable 5-dehydro-4-deoxyglucarate dehydratase</fullName>
        <ecNumber evidence="5">4.2.1.41</ecNumber>
    </recommendedName>
    <alternativeName>
        <fullName evidence="5">5-keto-4-deoxy-glucarate dehydratase</fullName>
        <shortName evidence="5">KDGDH</shortName>
    </alternativeName>
</protein>
<accession>D9WUE4</accession>
<dbReference type="GO" id="GO:0042838">
    <property type="term" value="P:D-glucarate catabolic process"/>
    <property type="evidence" value="ECO:0007669"/>
    <property type="project" value="UniProtKB-UniRule"/>
</dbReference>
<dbReference type="Pfam" id="PF00701">
    <property type="entry name" value="DHDPS"/>
    <property type="match status" value="1"/>
</dbReference>
<comment type="pathway">
    <text evidence="2 5">Carbohydrate acid metabolism; D-glucarate degradation; 2,5-dioxopentanoate from D-glucarate: step 2/2.</text>
</comment>
<dbReference type="InterPro" id="IPR013785">
    <property type="entry name" value="Aldolase_TIM"/>
</dbReference>
<gene>
    <name evidence="10" type="ORF">SSOG_04093</name>
</gene>
<dbReference type="AlphaFoldDB" id="D9WUE4"/>
<dbReference type="InterPro" id="IPR002220">
    <property type="entry name" value="DapA-like"/>
</dbReference>
<dbReference type="PANTHER" id="PTHR12128">
    <property type="entry name" value="DIHYDRODIPICOLINATE SYNTHASE"/>
    <property type="match status" value="1"/>
</dbReference>
<evidence type="ECO:0000256" key="6">
    <source>
        <dbReference type="PIRNR" id="PIRNR001365"/>
    </source>
</evidence>
<comment type="similarity">
    <text evidence="3 5 6">Belongs to the DapA family.</text>
</comment>
<evidence type="ECO:0000256" key="8">
    <source>
        <dbReference type="PIRSR" id="PIRSR001365-2"/>
    </source>
</evidence>
<dbReference type="HAMAP" id="MF_00694">
    <property type="entry name" value="KDGDH"/>
    <property type="match status" value="1"/>
</dbReference>
<feature type="signal peptide" evidence="9">
    <location>
        <begin position="1"/>
        <end position="19"/>
    </location>
</feature>
<dbReference type="STRING" id="457427.SSOG_04093"/>
<feature type="active site" description="Schiff-base intermediate with substrate" evidence="7">
    <location>
        <position position="162"/>
    </location>
</feature>
<feature type="binding site" evidence="8">
    <location>
        <position position="50"/>
    </location>
    <ligand>
        <name>pyruvate</name>
        <dbReference type="ChEBI" id="CHEBI:15361"/>
    </ligand>
</feature>
<dbReference type="GO" id="GO:0008840">
    <property type="term" value="F:4-hydroxy-tetrahydrodipicolinate synthase activity"/>
    <property type="evidence" value="ECO:0007669"/>
    <property type="project" value="TreeGrafter"/>
</dbReference>
<dbReference type="UniPathway" id="UPA00564">
    <property type="reaction ID" value="UER00628"/>
</dbReference>
<evidence type="ECO:0000256" key="9">
    <source>
        <dbReference type="SAM" id="SignalP"/>
    </source>
</evidence>
<dbReference type="SMART" id="SM01130">
    <property type="entry name" value="DHDPS"/>
    <property type="match status" value="1"/>
</dbReference>
<dbReference type="HOGENOM" id="CLU_049343_5_2_11"/>
<evidence type="ECO:0000313" key="11">
    <source>
        <dbReference type="Proteomes" id="UP000003963"/>
    </source>
</evidence>
<feature type="active site" description="Proton donor/acceptor" evidence="7">
    <location>
        <position position="137"/>
    </location>
</feature>
<dbReference type="Proteomes" id="UP000003963">
    <property type="component" value="Unassembled WGS sequence"/>
</dbReference>
<proteinExistence type="inferred from homology"/>
<evidence type="ECO:0000313" key="10">
    <source>
        <dbReference type="EMBL" id="EFL24379.1"/>
    </source>
</evidence>
<dbReference type="SUPFAM" id="SSF51569">
    <property type="entry name" value="Aldolase"/>
    <property type="match status" value="1"/>
</dbReference>
<dbReference type="PANTHER" id="PTHR12128:SF19">
    <property type="entry name" value="5-DEHYDRO-4-DEOXYGLUCARATE DEHYDRATASE 2-RELATED"/>
    <property type="match status" value="1"/>
</dbReference>
<dbReference type="GO" id="GO:0047448">
    <property type="term" value="F:5-dehydro-4-deoxyglucarate dehydratase activity"/>
    <property type="evidence" value="ECO:0007669"/>
    <property type="project" value="UniProtKB-UniRule"/>
</dbReference>
<dbReference type="EMBL" id="GG657754">
    <property type="protein sequence ID" value="EFL24379.1"/>
    <property type="molecule type" value="Genomic_DNA"/>
</dbReference>
<organism evidence="10 11">
    <name type="scientific">Streptomyces himastatinicus ATCC 53653</name>
    <dbReference type="NCBI Taxonomy" id="457427"/>
    <lineage>
        <taxon>Bacteria</taxon>
        <taxon>Bacillati</taxon>
        <taxon>Actinomycetota</taxon>
        <taxon>Actinomycetes</taxon>
        <taxon>Kitasatosporales</taxon>
        <taxon>Streptomycetaceae</taxon>
        <taxon>Streptomyces</taxon>
        <taxon>Streptomyces violaceusniger group</taxon>
    </lineage>
</organism>
<keyword evidence="4 5" id="KW-0456">Lyase</keyword>
<evidence type="ECO:0000256" key="4">
    <source>
        <dbReference type="ARBA" id="ARBA00023239"/>
    </source>
</evidence>
<evidence type="ECO:0000256" key="1">
    <source>
        <dbReference type="ARBA" id="ARBA00001446"/>
    </source>
</evidence>
<dbReference type="NCBIfam" id="NF002958">
    <property type="entry name" value="PRK03620.1"/>
    <property type="match status" value="1"/>
</dbReference>
<keyword evidence="9" id="KW-0732">Signal</keyword>
<reference evidence="10 11" key="1">
    <citation type="submission" date="2009-02" db="EMBL/GenBank/DDBJ databases">
        <title>Annotation of Streptomyces hygroscopicus strain ATCC 53653.</title>
        <authorList>
            <consortium name="The Broad Institute Genome Sequencing Platform"/>
            <consortium name="Broad Institute Microbial Sequencing Center"/>
            <person name="Fischbach M."/>
            <person name="Godfrey P."/>
            <person name="Ward D."/>
            <person name="Young S."/>
            <person name="Zeng Q."/>
            <person name="Koehrsen M."/>
            <person name="Alvarado L."/>
            <person name="Berlin A.M."/>
            <person name="Bochicchio J."/>
            <person name="Borenstein D."/>
            <person name="Chapman S.B."/>
            <person name="Chen Z."/>
            <person name="Engels R."/>
            <person name="Freedman E."/>
            <person name="Gellesch M."/>
            <person name="Goldberg J."/>
            <person name="Griggs A."/>
            <person name="Gujja S."/>
            <person name="Heilman E.R."/>
            <person name="Heiman D.I."/>
            <person name="Hepburn T.A."/>
            <person name="Howarth C."/>
            <person name="Jen D."/>
            <person name="Larson L."/>
            <person name="Lewis B."/>
            <person name="Mehta T."/>
            <person name="Park D."/>
            <person name="Pearson M."/>
            <person name="Richards J."/>
            <person name="Roberts A."/>
            <person name="Saif S."/>
            <person name="Shea T.D."/>
            <person name="Shenoy N."/>
            <person name="Sisk P."/>
            <person name="Stolte C."/>
            <person name="Sykes S.N."/>
            <person name="Thomson T."/>
            <person name="Walk T."/>
            <person name="White J."/>
            <person name="Yandava C."/>
            <person name="Straight P."/>
            <person name="Clardy J."/>
            <person name="Hung D."/>
            <person name="Kolter R."/>
            <person name="Mekalanos J."/>
            <person name="Walker S."/>
            <person name="Walsh C.T."/>
            <person name="Wieland-Brown L.C."/>
            <person name="Haas B."/>
            <person name="Nusbaum C."/>
            <person name="Birren B."/>
        </authorList>
    </citation>
    <scope>NUCLEOTIDE SEQUENCE [LARGE SCALE GENOMIC DNA]</scope>
    <source>
        <strain evidence="10 11">ATCC 53653</strain>
    </source>
</reference>
<dbReference type="InterPro" id="IPR017655">
    <property type="entry name" value="Dehydro-deoxyglucarate_dehyd"/>
</dbReference>